<evidence type="ECO:0000259" key="1">
    <source>
        <dbReference type="Pfam" id="PF12728"/>
    </source>
</evidence>
<organism evidence="2 3">
    <name type="scientific">Parvularcula marina</name>
    <dbReference type="NCBI Taxonomy" id="2292771"/>
    <lineage>
        <taxon>Bacteria</taxon>
        <taxon>Pseudomonadati</taxon>
        <taxon>Pseudomonadota</taxon>
        <taxon>Alphaproteobacteria</taxon>
        <taxon>Parvularculales</taxon>
        <taxon>Parvularculaceae</taxon>
        <taxon>Parvularcula</taxon>
    </lineage>
</organism>
<protein>
    <submittedName>
        <fullName evidence="2">DNA-binding protein</fullName>
    </submittedName>
</protein>
<evidence type="ECO:0000313" key="2">
    <source>
        <dbReference type="EMBL" id="RFB06475.1"/>
    </source>
</evidence>
<dbReference type="NCBIfam" id="TIGR01764">
    <property type="entry name" value="excise"/>
    <property type="match status" value="1"/>
</dbReference>
<keyword evidence="3" id="KW-1185">Reference proteome</keyword>
<dbReference type="GO" id="GO:0003677">
    <property type="term" value="F:DNA binding"/>
    <property type="evidence" value="ECO:0007669"/>
    <property type="project" value="UniProtKB-KW"/>
</dbReference>
<proteinExistence type="predicted"/>
<dbReference type="Proteomes" id="UP000264589">
    <property type="component" value="Unassembled WGS sequence"/>
</dbReference>
<dbReference type="SUPFAM" id="SSF46955">
    <property type="entry name" value="Putative DNA-binding domain"/>
    <property type="match status" value="1"/>
</dbReference>
<dbReference type="EMBL" id="QUQO01000001">
    <property type="protein sequence ID" value="RFB06475.1"/>
    <property type="molecule type" value="Genomic_DNA"/>
</dbReference>
<dbReference type="OrthoDB" id="9806994at2"/>
<gene>
    <name evidence="2" type="ORF">DX908_13190</name>
</gene>
<accession>A0A371RLY0</accession>
<reference evidence="2 3" key="1">
    <citation type="submission" date="2018-08" db="EMBL/GenBank/DDBJ databases">
        <title>Parvularcula sp. SM1705, isolated from surface water of the South Sea China.</title>
        <authorList>
            <person name="Sun L."/>
        </authorList>
    </citation>
    <scope>NUCLEOTIDE SEQUENCE [LARGE SCALE GENOMIC DNA]</scope>
    <source>
        <strain evidence="2 3">SM1705</strain>
    </source>
</reference>
<name>A0A371RLY0_9PROT</name>
<comment type="caution">
    <text evidence="2">The sequence shown here is derived from an EMBL/GenBank/DDBJ whole genome shotgun (WGS) entry which is preliminary data.</text>
</comment>
<dbReference type="AlphaFoldDB" id="A0A371RLY0"/>
<dbReference type="InterPro" id="IPR010093">
    <property type="entry name" value="SinI_DNA-bd"/>
</dbReference>
<sequence length="73" mass="8443">MAVEAIEQIIPETVAVRQEYLTPKQAADYLGVAQQTMYNWRSRREGPPALRMGERYLRYKRSDLDQWVAGGGR</sequence>
<dbReference type="Pfam" id="PF12728">
    <property type="entry name" value="HTH_17"/>
    <property type="match status" value="1"/>
</dbReference>
<keyword evidence="2" id="KW-0238">DNA-binding</keyword>
<dbReference type="InParanoid" id="A0A371RLY0"/>
<evidence type="ECO:0000313" key="3">
    <source>
        <dbReference type="Proteomes" id="UP000264589"/>
    </source>
</evidence>
<dbReference type="InterPro" id="IPR009061">
    <property type="entry name" value="DNA-bd_dom_put_sf"/>
</dbReference>
<feature type="domain" description="Helix-turn-helix" evidence="1">
    <location>
        <begin position="20"/>
        <end position="70"/>
    </location>
</feature>
<dbReference type="InterPro" id="IPR041657">
    <property type="entry name" value="HTH_17"/>
</dbReference>